<feature type="domain" description="Sugar 3,4-ketoisomerase QdtA cupin" evidence="1">
    <location>
        <begin position="17"/>
        <end position="143"/>
    </location>
</feature>
<reference evidence="2 3" key="1">
    <citation type="submission" date="2020-04" db="EMBL/GenBank/DDBJ databases">
        <authorList>
            <person name="Yoon J."/>
        </authorList>
    </citation>
    <scope>NUCLEOTIDE SEQUENCE [LARGE SCALE GENOMIC DNA]</scope>
    <source>
        <strain evidence="2 3">KMU-166</strain>
    </source>
</reference>
<protein>
    <submittedName>
        <fullName evidence="2">WxcM-like domain-containing protein</fullName>
    </submittedName>
</protein>
<dbReference type="EMBL" id="JAAWWK010000006">
    <property type="protein sequence ID" value="NKI19134.1"/>
    <property type="molecule type" value="Genomic_DNA"/>
</dbReference>
<dbReference type="Pfam" id="PF05523">
    <property type="entry name" value="FdtA"/>
    <property type="match status" value="1"/>
</dbReference>
<dbReference type="InterPro" id="IPR011051">
    <property type="entry name" value="RmlC_Cupin_sf"/>
</dbReference>
<dbReference type="RefSeq" id="WP_168451630.1">
    <property type="nucleotide sequence ID" value="NZ_JAAWWK010000006.1"/>
</dbReference>
<organism evidence="2 3">
    <name type="scientific">Spongiibacter thalassae</name>
    <dbReference type="NCBI Taxonomy" id="2721624"/>
    <lineage>
        <taxon>Bacteria</taxon>
        <taxon>Pseudomonadati</taxon>
        <taxon>Pseudomonadota</taxon>
        <taxon>Gammaproteobacteria</taxon>
        <taxon>Cellvibrionales</taxon>
        <taxon>Spongiibacteraceae</taxon>
        <taxon>Spongiibacter</taxon>
    </lineage>
</organism>
<keyword evidence="3" id="KW-1185">Reference proteome</keyword>
<evidence type="ECO:0000313" key="3">
    <source>
        <dbReference type="Proteomes" id="UP000765845"/>
    </source>
</evidence>
<dbReference type="Proteomes" id="UP000765845">
    <property type="component" value="Unassembled WGS sequence"/>
</dbReference>
<dbReference type="Gene3D" id="2.60.120.10">
    <property type="entry name" value="Jelly Rolls"/>
    <property type="match status" value="1"/>
</dbReference>
<evidence type="ECO:0000259" key="1">
    <source>
        <dbReference type="Pfam" id="PF05523"/>
    </source>
</evidence>
<dbReference type="InterPro" id="IPR008894">
    <property type="entry name" value="QdtA_cupin_dom"/>
</dbReference>
<proteinExistence type="predicted"/>
<evidence type="ECO:0000313" key="2">
    <source>
        <dbReference type="EMBL" id="NKI19134.1"/>
    </source>
</evidence>
<sequence length="144" mass="16153">MKNSPSDKNEGRQGLINILDLVVRGDDRGSLVALESEKSLPFPLKRVYYIFGTQAGVSRGFHAHHSLKQVLVCVSGSCRVLLDDGQCREDTILNSPDKGLLIEGVVWREMHDFSSDCVLLVLASDYYNENDYVRSYSEFLRLVG</sequence>
<accession>A0ABX1GLU8</accession>
<comment type="caution">
    <text evidence="2">The sequence shown here is derived from an EMBL/GenBank/DDBJ whole genome shotgun (WGS) entry which is preliminary data.</text>
</comment>
<dbReference type="CDD" id="cd20292">
    <property type="entry name" value="cupin_QdtA-like"/>
    <property type="match status" value="1"/>
</dbReference>
<gene>
    <name evidence="2" type="ORF">HCU74_17140</name>
</gene>
<dbReference type="SUPFAM" id="SSF51182">
    <property type="entry name" value="RmlC-like cupins"/>
    <property type="match status" value="1"/>
</dbReference>
<name>A0ABX1GLU8_9GAMM</name>
<dbReference type="InterPro" id="IPR014710">
    <property type="entry name" value="RmlC-like_jellyroll"/>
</dbReference>